<gene>
    <name evidence="8" type="primary">srfAA</name>
    <name evidence="8" type="ORF">BEI61_00450</name>
</gene>
<dbReference type="SUPFAM" id="SSF51735">
    <property type="entry name" value="NAD(P)-binding Rossmann-fold domains"/>
    <property type="match status" value="1"/>
</dbReference>
<dbReference type="GO" id="GO:0044550">
    <property type="term" value="P:secondary metabolite biosynthetic process"/>
    <property type="evidence" value="ECO:0007669"/>
    <property type="project" value="TreeGrafter"/>
</dbReference>
<dbReference type="Gene3D" id="3.40.50.720">
    <property type="entry name" value="NAD(P)-binding Rossmann-like Domain"/>
    <property type="match status" value="1"/>
</dbReference>
<dbReference type="InterPro" id="IPR001242">
    <property type="entry name" value="Condensation_dom"/>
</dbReference>
<dbReference type="Pfam" id="PF00501">
    <property type="entry name" value="AMP-binding"/>
    <property type="match status" value="2"/>
</dbReference>
<dbReference type="GO" id="GO:0008610">
    <property type="term" value="P:lipid biosynthetic process"/>
    <property type="evidence" value="ECO:0007669"/>
    <property type="project" value="UniProtKB-ARBA"/>
</dbReference>
<dbReference type="PANTHER" id="PTHR45527:SF1">
    <property type="entry name" value="FATTY ACID SYNTHASE"/>
    <property type="match status" value="1"/>
</dbReference>
<dbReference type="PANTHER" id="PTHR45527">
    <property type="entry name" value="NONRIBOSOMAL PEPTIDE SYNTHETASE"/>
    <property type="match status" value="1"/>
</dbReference>
<comment type="caution">
    <text evidence="8">The sequence shown here is derived from an EMBL/GenBank/DDBJ whole genome shotgun (WGS) entry which is preliminary data.</text>
</comment>
<organism evidence="8 9">
    <name type="scientific">Eisenbergiella tayi</name>
    <dbReference type="NCBI Taxonomy" id="1432052"/>
    <lineage>
        <taxon>Bacteria</taxon>
        <taxon>Bacillati</taxon>
        <taxon>Bacillota</taxon>
        <taxon>Clostridia</taxon>
        <taxon>Lachnospirales</taxon>
        <taxon>Lachnospiraceae</taxon>
        <taxon>Eisenbergiella</taxon>
    </lineage>
</organism>
<dbReference type="Gene3D" id="3.40.50.12780">
    <property type="entry name" value="N-terminal domain of ligase-like"/>
    <property type="match status" value="2"/>
</dbReference>
<dbReference type="InterPro" id="IPR045851">
    <property type="entry name" value="AMP-bd_C_sf"/>
</dbReference>
<dbReference type="Gene3D" id="3.30.300.30">
    <property type="match status" value="2"/>
</dbReference>
<evidence type="ECO:0000256" key="2">
    <source>
        <dbReference type="ARBA" id="ARBA00022450"/>
    </source>
</evidence>
<dbReference type="Gene3D" id="3.30.559.10">
    <property type="entry name" value="Chloramphenicol acetyltransferase-like domain"/>
    <property type="match status" value="2"/>
</dbReference>
<keyword evidence="3" id="KW-0597">Phosphoprotein</keyword>
<dbReference type="InterPro" id="IPR006162">
    <property type="entry name" value="Ppantetheine_attach_site"/>
</dbReference>
<evidence type="ECO:0000256" key="3">
    <source>
        <dbReference type="ARBA" id="ARBA00022553"/>
    </source>
</evidence>
<dbReference type="SUPFAM" id="SSF52777">
    <property type="entry name" value="CoA-dependent acyltransferases"/>
    <property type="match status" value="4"/>
</dbReference>
<keyword evidence="4" id="KW-0436">Ligase</keyword>
<dbReference type="InterPro" id="IPR036291">
    <property type="entry name" value="NAD(P)-bd_dom_sf"/>
</dbReference>
<dbReference type="InterPro" id="IPR020845">
    <property type="entry name" value="AMP-binding_CS"/>
</dbReference>
<dbReference type="PROSITE" id="PS00455">
    <property type="entry name" value="AMP_BINDING"/>
    <property type="match status" value="2"/>
</dbReference>
<dbReference type="Proteomes" id="UP000094067">
    <property type="component" value="Unassembled WGS sequence"/>
</dbReference>
<dbReference type="GO" id="GO:0043041">
    <property type="term" value="P:amino acid activation for nonribosomal peptide biosynthetic process"/>
    <property type="evidence" value="ECO:0007669"/>
    <property type="project" value="TreeGrafter"/>
</dbReference>
<dbReference type="Pfam" id="PF00668">
    <property type="entry name" value="Condensation"/>
    <property type="match status" value="2"/>
</dbReference>
<feature type="domain" description="Carrier" evidence="7">
    <location>
        <begin position="2004"/>
        <end position="2078"/>
    </location>
</feature>
<accession>A0A1E3AK86</accession>
<evidence type="ECO:0000259" key="7">
    <source>
        <dbReference type="PROSITE" id="PS50075"/>
    </source>
</evidence>
<feature type="region of interest" description="Disordered" evidence="6">
    <location>
        <begin position="1023"/>
        <end position="1042"/>
    </location>
</feature>
<dbReference type="Gene3D" id="3.30.559.30">
    <property type="entry name" value="Nonribosomal peptide synthetase, condensation domain"/>
    <property type="match status" value="2"/>
</dbReference>
<evidence type="ECO:0000256" key="6">
    <source>
        <dbReference type="SAM" id="MobiDB-lite"/>
    </source>
</evidence>
<evidence type="ECO:0000256" key="5">
    <source>
        <dbReference type="ARBA" id="ARBA00023194"/>
    </source>
</evidence>
<dbReference type="InterPro" id="IPR009081">
    <property type="entry name" value="PP-bd_ACP"/>
</dbReference>
<dbReference type="InterPro" id="IPR025110">
    <property type="entry name" value="AMP-bd_C"/>
</dbReference>
<dbReference type="SUPFAM" id="SSF47336">
    <property type="entry name" value="ACP-like"/>
    <property type="match status" value="2"/>
</dbReference>
<dbReference type="InterPro" id="IPR023213">
    <property type="entry name" value="CAT-like_dom_sf"/>
</dbReference>
<dbReference type="InterPro" id="IPR042099">
    <property type="entry name" value="ANL_N_sf"/>
</dbReference>
<comment type="cofactor">
    <cofactor evidence="1">
        <name>pantetheine 4'-phosphate</name>
        <dbReference type="ChEBI" id="CHEBI:47942"/>
    </cofactor>
</comment>
<dbReference type="InterPro" id="IPR000873">
    <property type="entry name" value="AMP-dep_synth/lig_dom"/>
</dbReference>
<dbReference type="Pfam" id="PF13193">
    <property type="entry name" value="AMP-binding_C"/>
    <property type="match status" value="1"/>
</dbReference>
<dbReference type="PROSITE" id="PS00012">
    <property type="entry name" value="PHOSPHOPANTETHEINE"/>
    <property type="match status" value="1"/>
</dbReference>
<evidence type="ECO:0000256" key="4">
    <source>
        <dbReference type="ARBA" id="ARBA00022598"/>
    </source>
</evidence>
<dbReference type="InterPro" id="IPR010071">
    <property type="entry name" value="AA_adenyl_dom"/>
</dbReference>
<dbReference type="GO" id="GO:0005737">
    <property type="term" value="C:cytoplasm"/>
    <property type="evidence" value="ECO:0007669"/>
    <property type="project" value="TreeGrafter"/>
</dbReference>
<dbReference type="Pfam" id="PF07993">
    <property type="entry name" value="NAD_binding_4"/>
    <property type="match status" value="1"/>
</dbReference>
<evidence type="ECO:0000256" key="1">
    <source>
        <dbReference type="ARBA" id="ARBA00001957"/>
    </source>
</evidence>
<keyword evidence="5" id="KW-0045">Antibiotic biosynthesis</keyword>
<feature type="compositionally biased region" description="Basic and acidic residues" evidence="6">
    <location>
        <begin position="1026"/>
        <end position="1042"/>
    </location>
</feature>
<dbReference type="CDD" id="cd19531">
    <property type="entry name" value="LCL_NRPS-like"/>
    <property type="match status" value="1"/>
</dbReference>
<dbReference type="InterPro" id="IPR036736">
    <property type="entry name" value="ACP-like_sf"/>
</dbReference>
<dbReference type="InterPro" id="IPR013120">
    <property type="entry name" value="FAR_NAD-bd"/>
</dbReference>
<dbReference type="Gene3D" id="1.10.1200.10">
    <property type="entry name" value="ACP-like"/>
    <property type="match status" value="2"/>
</dbReference>
<keyword evidence="2" id="KW-0596">Phosphopantetheine</keyword>
<name>A0A1E3AK86_9FIRM</name>
<dbReference type="PROSITE" id="PS50075">
    <property type="entry name" value="CARRIER"/>
    <property type="match status" value="2"/>
</dbReference>
<dbReference type="GO" id="GO:0031177">
    <property type="term" value="F:phosphopantetheine binding"/>
    <property type="evidence" value="ECO:0007669"/>
    <property type="project" value="TreeGrafter"/>
</dbReference>
<dbReference type="PATRIC" id="fig|1432052.4.peg.507"/>
<dbReference type="SUPFAM" id="SSF56801">
    <property type="entry name" value="Acetyl-CoA synthetase-like"/>
    <property type="match status" value="2"/>
</dbReference>
<dbReference type="GO" id="GO:0016874">
    <property type="term" value="F:ligase activity"/>
    <property type="evidence" value="ECO:0007669"/>
    <property type="project" value="UniProtKB-KW"/>
</dbReference>
<reference evidence="8 9" key="1">
    <citation type="submission" date="2016-07" db="EMBL/GenBank/DDBJ databases">
        <title>Characterization of isolates of Eisenbergiella tayi derived from blood cultures, using whole genome sequencing.</title>
        <authorList>
            <person name="Burdz T."/>
            <person name="Wiebe D."/>
            <person name="Huynh C."/>
            <person name="Bernard K."/>
        </authorList>
    </citation>
    <scope>NUCLEOTIDE SEQUENCE [LARGE SCALE GENOMIC DNA]</scope>
    <source>
        <strain evidence="8 9">NML 110608</strain>
    </source>
</reference>
<dbReference type="NCBIfam" id="TIGR01733">
    <property type="entry name" value="AA-adenyl-dom"/>
    <property type="match status" value="2"/>
</dbReference>
<feature type="domain" description="Carrier" evidence="7">
    <location>
        <begin position="950"/>
        <end position="1025"/>
    </location>
</feature>
<dbReference type="Pfam" id="PF00550">
    <property type="entry name" value="PP-binding"/>
    <property type="match status" value="2"/>
</dbReference>
<dbReference type="RefSeq" id="WP_069151097.1">
    <property type="nucleotide sequence ID" value="NZ_MCGH01000001.1"/>
</dbReference>
<dbReference type="GO" id="GO:0017000">
    <property type="term" value="P:antibiotic biosynthetic process"/>
    <property type="evidence" value="ECO:0007669"/>
    <property type="project" value="UniProtKB-KW"/>
</dbReference>
<proteinExistence type="predicted"/>
<sequence length="2460" mass="275539">MDFGGRTVFPLSQSQLNIWNLEQAYPGTSINHISTTVTIRGKIDFVLLQRSITMLLEADATLRTRITLQGDKPVQFFAPYKEQTFDIYDFSHTDQEGIASWETAMSREVFPVLDAPLYRFSLFRTGESAGGFFIKLHHIISDGWTQMLVCNRISRTYLALLAGEDPSMGEIPSYELHLQEEEEYLAGKAYRKDERYWKAEVEKAGEPSVIKSVKSAAVSPVGQRMSFRLPQVLNHAIYLYCLNNRVAPFAVFYMALAIYFRRIGGASRFTVGVPVFNRSSYTLKQCSGMFVNTLPFYNEIQDEWSLNQFNEELMDAWYELLRHQRFPFSHIVDLADKDGRLFHIALSYQDSVVYENKDTRVVFDGRWHYSGYQAEQLCIHLSNMESHKQYCVDYDYLSQFFTREEIAGFHENLVNILMEALHNPDKPLCRLSVLGREEREKVLYTFNNTGRYIEETGLYQVFEQAVNEYPQRAAAIFRGKRLTYEQLAEWAGVVSDGLEPFFGEEKGVAAVLLPRQFPLLAAMMGTLRSGNAYLLLSTELPVKRVLSIYQKSGAGVLITDEETAGQMGREAEDIRFLIMDRLTGNGMGKAPARAKSEDLAYVVYTSGSTGEPKGVEITQRSLLNLVKAMEPVYGKGAVLSVCNVGFDAFTLESTAALLNARTIILPEDEEQESPRRLAELITGYAVGFLSITPSRLTAFLKEPSFYRAMYRMESIVCGGEAFTGELLKLLKNCTCARIYNQYGPSETTVAVSMKELGDASAITVGKPMPNCRMYVLDQWMNPQPVGVFGQLYIGGVCVGRGYRNAPELTEKSFLENPFEAGERIYATGDVAAWTPEGEILLAGRLDRQVKLRGLRIEPQEVADCISSYPGVKEAAARVCQMNGQMVLAAYYCSDTGIPEMELLSYAAAYLPKYMIPSFLIRLDRLPLTPSGKVDEESLPLPREDVQVSATSDDILTGQVLEIFRTVLEQPEMGKDNDYFLCGGNSLNAMEVLARLEDLTGRLLRISDLYACRSAERLSRFIGGEQETGREERHKEKLRPAPELDRYPLTPIQQGIYVQSCMDPEGFTYHMPGAFRIRGEVDPEKLEEAFRKVIAGDRIFRTAFVQEDDGIFARIRREVPFSLPVLQGNSLEEVMEQIRRPFCLGEAPLLRAGLWQNGEEGWFLLIDVHHIIADGMSTPILAKRLSRYYEGGAQEYEELGYQDYAYALSNRNKTDWETDRRYWKEHLSPLPEPLLLPTDKPRPKNFDFQGHNYTHRISAEITRECTGWCRENGISPYMLFLGAYGILLSSVSGKREIMIGTPAAGRNHRELQEICGPFINTMPLRIAVDKETEPLRYLQDVRQEVTGMLEHPDCSLEEMISMLGLPRSFSDNPLYQAAFSMRPFETGKLELAGIPMEYVPVFTGTAKTELFIELVLEEEEFRLQFEYASSLFEEDTVRLYGRSMESIVRALVDGGAETIGELPLMDVSDRMELFEIPNYRFMPYLNQPVHQMVRNRARMYPGETAVIYHGQRLTYRELEQMAGIVAGGLHEAGASRGDRIGLCFARTPWLLAGMLGILKAGCAYVPLSPSLPEKRVRYILETAGASMVLCDKENRVNMQGKTALPLLSSEELTAAPWEDTGINGEDLIHVLFTSGSTGRPKGVMLRHRSLSNLFANMKMLMASVTGPVLCTANMMFDIFIVESLFPLAMGNPVVMADEEEMMLPWLLAGLIRDTGAQFVQMTASRLQMCLGNESFREAAAGLKLVIAGGETLTESLAESFRRVCAGTLLNMYGPTEAAVCTTVEEVVPGRRITIGVPLSNCRVYILDEDRNPVMPTAAGELYLAGEGISEGYIGRPELTAEMFFPDIYFPEQKMYKSGDMGRLRADGRIEFLGRRDGQVKINGQRVELDEIINGILESGAASQAAVVPLEKPDGSTELIAFYVGEGGEDREETIREWLRSSLTEVMVPGRFCRVDSLPATPNGKVDVRLLRKLWNEKEGTAGSEESPVPVKTQPENGRLEAVQNAAGNGLEDRLLRIWSVILGREDLSPDISFFEQGGTSLGALSVLSRYFNEGMEMTMARFYENPTARAQAALLAGSAGEKKKETKTAYPGKVPAARPIHKKENTVFLTGATGFFGAHLLKELLDQGKTQIICLVRNGDKKRLEDVLSWYFGAGWTAGIRSRIRVAAGDLSLPCLGMEEREWKALADEVDGIYHSAADVRHYAADAGEFMNTNVTGTETMIALSLQADAVLHYISTASISGDFLKDEPEKQMVFTEDDFYIGQNWEDNIYIRSKFLAEACIYKAMEEKGLNARVYRLGRITGRCTDHVFQRNPESNAAYLMMRAVRALGAITESMSLLPVDLTPVDWCVAAVAALSGSDRTALHLLNSQPPSMKEVAQALVPDLVIVPDESYGTLLQERMNEENRDILAPLLDYYNRTGIGESRIQVDCSKTLETFKKEGFGWEIPPAARLIEGFSGLFT</sequence>
<evidence type="ECO:0000313" key="9">
    <source>
        <dbReference type="Proteomes" id="UP000094067"/>
    </source>
</evidence>
<dbReference type="CDD" id="cd05930">
    <property type="entry name" value="A_NRPS"/>
    <property type="match status" value="2"/>
</dbReference>
<evidence type="ECO:0000313" key="8">
    <source>
        <dbReference type="EMBL" id="ODM08821.1"/>
    </source>
</evidence>
<protein>
    <submittedName>
        <fullName evidence="8">Surfactin synthase subunit 1</fullName>
    </submittedName>
</protein>
<dbReference type="EMBL" id="MCGH01000001">
    <property type="protein sequence ID" value="ODM08821.1"/>
    <property type="molecule type" value="Genomic_DNA"/>
</dbReference>